<keyword evidence="3" id="KW-1185">Reference proteome</keyword>
<proteinExistence type="predicted"/>
<gene>
    <name evidence="2" type="ORF">EXE63_02840</name>
</gene>
<geneLocation type="plasmid" evidence="2 3">
    <name>unnamed2</name>
</geneLocation>
<accession>A0A6H0RXX4</accession>
<reference evidence="2 3" key="1">
    <citation type="submission" date="2019-04" db="EMBL/GenBank/DDBJ databases">
        <title>Draft, Whole-Genome Sequence of the Anthracene-degrading Mycobacterium frederiksbergense LB501T, Isolated from a Polycyclic Aromatic Hydrocarbon (PAH)-Contaminated Soil.</title>
        <authorList>
            <person name="Augelletti F."/>
        </authorList>
    </citation>
    <scope>NUCLEOTIDE SEQUENCE [LARGE SCALE GENOMIC DNA]</scope>
    <source>
        <strain evidence="2 3">LB 501T</strain>
        <plasmid evidence="2 3">unnamed2</plasmid>
    </source>
</reference>
<sequence>MRDNNPPRTSLRIVKGADRAATEQDRPSLTIADVAKACGLPQPLIAQVVPRTWTAKGWMYTNAQLQEAVEIAMAWPRPDDEPPTVHPSIQAREDSGDGPAVTGRRPRLTMHSTARREE</sequence>
<dbReference type="KEGG" id="mfre:EXE63_02840"/>
<evidence type="ECO:0000256" key="1">
    <source>
        <dbReference type="SAM" id="MobiDB-lite"/>
    </source>
</evidence>
<evidence type="ECO:0000313" key="3">
    <source>
        <dbReference type="Proteomes" id="UP000501849"/>
    </source>
</evidence>
<keyword evidence="2" id="KW-0614">Plasmid</keyword>
<evidence type="ECO:0000313" key="2">
    <source>
        <dbReference type="EMBL" id="QIV79958.1"/>
    </source>
</evidence>
<organism evidence="2 3">
    <name type="scientific">Mycolicibacterium frederiksbergense</name>
    <dbReference type="NCBI Taxonomy" id="117567"/>
    <lineage>
        <taxon>Bacteria</taxon>
        <taxon>Bacillati</taxon>
        <taxon>Actinomycetota</taxon>
        <taxon>Actinomycetes</taxon>
        <taxon>Mycobacteriales</taxon>
        <taxon>Mycobacteriaceae</taxon>
        <taxon>Mycolicibacterium</taxon>
    </lineage>
</organism>
<dbReference type="AlphaFoldDB" id="A0A6H0RXX4"/>
<protein>
    <submittedName>
        <fullName evidence="2">Uncharacterized protein</fullName>
    </submittedName>
</protein>
<dbReference type="RefSeq" id="WP_168140550.1">
    <property type="nucleotide sequence ID" value="NZ_CP038798.1"/>
</dbReference>
<dbReference type="EMBL" id="CP038798">
    <property type="protein sequence ID" value="QIV79958.1"/>
    <property type="molecule type" value="Genomic_DNA"/>
</dbReference>
<name>A0A6H0RXX4_9MYCO</name>
<dbReference type="Proteomes" id="UP000501849">
    <property type="component" value="Plasmid unnamed2"/>
</dbReference>
<feature type="region of interest" description="Disordered" evidence="1">
    <location>
        <begin position="76"/>
        <end position="118"/>
    </location>
</feature>